<dbReference type="InterPro" id="IPR011033">
    <property type="entry name" value="PRC_barrel-like_sf"/>
</dbReference>
<dbReference type="Gene3D" id="2.30.30.240">
    <property type="entry name" value="PRC-barrel domain"/>
    <property type="match status" value="2"/>
</dbReference>
<sequence>MRKAGDIMGLPVLILATGKQAGIAKDFLIDRDWKLRGILIEAKGWFAASRYIEWDDIEAIGADAVTIKDEQAVRDLGEETADLVPLLDGSFKLKGLPVVTASGDELGFVEDVYFGTQMDKKILGYELSGGLISDLTEGRRWLPLPEEATIGEDAVIVPVHCDLKDAPSIEEIG</sequence>
<dbReference type="Proteomes" id="UP000282311">
    <property type="component" value="Unassembled WGS sequence"/>
</dbReference>
<name>A0A3B0C7J3_9BACL</name>
<keyword evidence="3" id="KW-1185">Reference proteome</keyword>
<gene>
    <name evidence="2" type="ORF">D7M11_19920</name>
</gene>
<feature type="domain" description="PRC-barrel" evidence="1">
    <location>
        <begin position="92"/>
        <end position="159"/>
    </location>
</feature>
<dbReference type="OrthoDB" id="1707618at2"/>
<dbReference type="InterPro" id="IPR027275">
    <property type="entry name" value="PRC-brl_dom"/>
</dbReference>
<evidence type="ECO:0000313" key="2">
    <source>
        <dbReference type="EMBL" id="RKN80419.1"/>
    </source>
</evidence>
<reference evidence="2 3" key="1">
    <citation type="journal article" date="2007" name="Int. J. Syst. Evol. Microbiol.">
        <title>Paenibacillus ginsengarvi sp. nov., isolated from soil from ginseng cultivation.</title>
        <authorList>
            <person name="Yoon M.H."/>
            <person name="Ten L.N."/>
            <person name="Im W.T."/>
        </authorList>
    </citation>
    <scope>NUCLEOTIDE SEQUENCE [LARGE SCALE GENOMIC DNA]</scope>
    <source>
        <strain evidence="2 3">KCTC 13059</strain>
    </source>
</reference>
<dbReference type="EMBL" id="RBAH01000015">
    <property type="protein sequence ID" value="RKN80419.1"/>
    <property type="molecule type" value="Genomic_DNA"/>
</dbReference>
<comment type="caution">
    <text evidence="2">The sequence shown here is derived from an EMBL/GenBank/DDBJ whole genome shotgun (WGS) entry which is preliminary data.</text>
</comment>
<dbReference type="AlphaFoldDB" id="A0A3B0C7J3"/>
<proteinExistence type="predicted"/>
<dbReference type="Pfam" id="PF05239">
    <property type="entry name" value="PRC"/>
    <property type="match status" value="1"/>
</dbReference>
<protein>
    <submittedName>
        <fullName evidence="2">Photosystem reaction center subunit H</fullName>
    </submittedName>
</protein>
<evidence type="ECO:0000259" key="1">
    <source>
        <dbReference type="Pfam" id="PF05239"/>
    </source>
</evidence>
<dbReference type="SUPFAM" id="SSF50346">
    <property type="entry name" value="PRC-barrel domain"/>
    <property type="match status" value="2"/>
</dbReference>
<organism evidence="2 3">
    <name type="scientific">Paenibacillus ginsengarvi</name>
    <dbReference type="NCBI Taxonomy" id="400777"/>
    <lineage>
        <taxon>Bacteria</taxon>
        <taxon>Bacillati</taxon>
        <taxon>Bacillota</taxon>
        <taxon>Bacilli</taxon>
        <taxon>Bacillales</taxon>
        <taxon>Paenibacillaceae</taxon>
        <taxon>Paenibacillus</taxon>
    </lineage>
</organism>
<accession>A0A3B0C7J3</accession>
<dbReference type="RefSeq" id="WP_120749008.1">
    <property type="nucleotide sequence ID" value="NZ_RBAH01000015.1"/>
</dbReference>
<evidence type="ECO:0000313" key="3">
    <source>
        <dbReference type="Proteomes" id="UP000282311"/>
    </source>
</evidence>